<evidence type="ECO:0000256" key="2">
    <source>
        <dbReference type="SAM" id="Phobius"/>
    </source>
</evidence>
<evidence type="ECO:0000313" key="4">
    <source>
        <dbReference type="Proteomes" id="UP000177979"/>
    </source>
</evidence>
<feature type="transmembrane region" description="Helical" evidence="2">
    <location>
        <begin position="14"/>
        <end position="35"/>
    </location>
</feature>
<feature type="compositionally biased region" description="Polar residues" evidence="1">
    <location>
        <begin position="125"/>
        <end position="141"/>
    </location>
</feature>
<feature type="transmembrane region" description="Helical" evidence="2">
    <location>
        <begin position="95"/>
        <end position="112"/>
    </location>
</feature>
<name>A0A1F5EV75_9BACT</name>
<keyword evidence="2" id="KW-1133">Transmembrane helix</keyword>
<keyword evidence="2" id="KW-0472">Membrane</keyword>
<sequence length="147" mass="16573">MGRRRKVPERKKRYGWLVLATIAAWLVVILMFLFVDPENIKNLVIPGSYLLFVLMAGLSVFLLLTIVLLSAKRALWWTAGLVVFFYLRVCGMGNLLNAVLLLGVIVCGELYGEMEKMSYTSNRASFKPKTQQNSGESNQTNADRDPL</sequence>
<dbReference type="STRING" id="1817722.A2703_01290"/>
<organism evidence="3 4">
    <name type="scientific">Candidatus Collierbacteria bacterium RIFCSPHIGHO2_01_FULL_50_25</name>
    <dbReference type="NCBI Taxonomy" id="1817722"/>
    <lineage>
        <taxon>Bacteria</taxon>
        <taxon>Candidatus Collieribacteriota</taxon>
    </lineage>
</organism>
<feature type="transmembrane region" description="Helical" evidence="2">
    <location>
        <begin position="47"/>
        <end position="69"/>
    </location>
</feature>
<evidence type="ECO:0000256" key="1">
    <source>
        <dbReference type="SAM" id="MobiDB-lite"/>
    </source>
</evidence>
<feature type="region of interest" description="Disordered" evidence="1">
    <location>
        <begin position="125"/>
        <end position="147"/>
    </location>
</feature>
<gene>
    <name evidence="3" type="ORF">A2703_01290</name>
</gene>
<dbReference type="Proteomes" id="UP000177979">
    <property type="component" value="Unassembled WGS sequence"/>
</dbReference>
<comment type="caution">
    <text evidence="3">The sequence shown here is derived from an EMBL/GenBank/DDBJ whole genome shotgun (WGS) entry which is preliminary data.</text>
</comment>
<dbReference type="AlphaFoldDB" id="A0A1F5EV75"/>
<protein>
    <submittedName>
        <fullName evidence="3">Uncharacterized protein</fullName>
    </submittedName>
</protein>
<keyword evidence="2" id="KW-0812">Transmembrane</keyword>
<evidence type="ECO:0000313" key="3">
    <source>
        <dbReference type="EMBL" id="OGD71054.1"/>
    </source>
</evidence>
<dbReference type="EMBL" id="MFAG01000041">
    <property type="protein sequence ID" value="OGD71054.1"/>
    <property type="molecule type" value="Genomic_DNA"/>
</dbReference>
<reference evidence="3 4" key="1">
    <citation type="journal article" date="2016" name="Nat. Commun.">
        <title>Thousands of microbial genomes shed light on interconnected biogeochemical processes in an aquifer system.</title>
        <authorList>
            <person name="Anantharaman K."/>
            <person name="Brown C.T."/>
            <person name="Hug L.A."/>
            <person name="Sharon I."/>
            <person name="Castelle C.J."/>
            <person name="Probst A.J."/>
            <person name="Thomas B.C."/>
            <person name="Singh A."/>
            <person name="Wilkins M.J."/>
            <person name="Karaoz U."/>
            <person name="Brodie E.L."/>
            <person name="Williams K.H."/>
            <person name="Hubbard S.S."/>
            <person name="Banfield J.F."/>
        </authorList>
    </citation>
    <scope>NUCLEOTIDE SEQUENCE [LARGE SCALE GENOMIC DNA]</scope>
</reference>
<proteinExistence type="predicted"/>
<accession>A0A1F5EV75</accession>